<comment type="caution">
    <text evidence="1">The sequence shown here is derived from an EMBL/GenBank/DDBJ whole genome shotgun (WGS) entry which is preliminary data.</text>
</comment>
<protein>
    <submittedName>
        <fullName evidence="1">Uncharacterized protein</fullName>
    </submittedName>
</protein>
<dbReference type="AlphaFoldDB" id="A0A699X5A7"/>
<evidence type="ECO:0000313" key="1">
    <source>
        <dbReference type="EMBL" id="GFD54669.1"/>
    </source>
</evidence>
<feature type="non-terminal residue" evidence="1">
    <location>
        <position position="1"/>
    </location>
</feature>
<accession>A0A699X5A7</accession>
<gene>
    <name evidence="1" type="ORF">Tci_926638</name>
</gene>
<sequence>VGRARVPVGAAQRGPLRRGRGKNLALGAVERAQHRLLERHARGVPEAV</sequence>
<reference evidence="1" key="1">
    <citation type="journal article" date="2019" name="Sci. Rep.">
        <title>Draft genome of Tanacetum cinerariifolium, the natural source of mosquito coil.</title>
        <authorList>
            <person name="Yamashiro T."/>
            <person name="Shiraishi A."/>
            <person name="Satake H."/>
            <person name="Nakayama K."/>
        </authorList>
    </citation>
    <scope>NUCLEOTIDE SEQUENCE</scope>
</reference>
<name>A0A699X5A7_TANCI</name>
<dbReference type="EMBL" id="BKCJ011808725">
    <property type="protein sequence ID" value="GFD54669.1"/>
    <property type="molecule type" value="Genomic_DNA"/>
</dbReference>
<organism evidence="1">
    <name type="scientific">Tanacetum cinerariifolium</name>
    <name type="common">Dalmatian daisy</name>
    <name type="synonym">Chrysanthemum cinerariifolium</name>
    <dbReference type="NCBI Taxonomy" id="118510"/>
    <lineage>
        <taxon>Eukaryota</taxon>
        <taxon>Viridiplantae</taxon>
        <taxon>Streptophyta</taxon>
        <taxon>Embryophyta</taxon>
        <taxon>Tracheophyta</taxon>
        <taxon>Spermatophyta</taxon>
        <taxon>Magnoliopsida</taxon>
        <taxon>eudicotyledons</taxon>
        <taxon>Gunneridae</taxon>
        <taxon>Pentapetalae</taxon>
        <taxon>asterids</taxon>
        <taxon>campanulids</taxon>
        <taxon>Asterales</taxon>
        <taxon>Asteraceae</taxon>
        <taxon>Asteroideae</taxon>
        <taxon>Anthemideae</taxon>
        <taxon>Anthemidinae</taxon>
        <taxon>Tanacetum</taxon>
    </lineage>
</organism>
<proteinExistence type="predicted"/>